<reference evidence="7 8" key="1">
    <citation type="submission" date="2018-04" db="EMBL/GenBank/DDBJ databases">
        <title>Thalassorhabdus spongiae gen. nov., sp. nov., isolated from a marine sponge in South-West Iceland.</title>
        <authorList>
            <person name="Knobloch S."/>
            <person name="Daussin A."/>
            <person name="Johannsson R."/>
            <person name="Marteinsson V.T."/>
        </authorList>
    </citation>
    <scope>NUCLEOTIDE SEQUENCE [LARGE SCALE GENOMIC DNA]</scope>
    <source>
        <strain evidence="7 8">Hp12</strain>
    </source>
</reference>
<dbReference type="EMBL" id="QDDL01000010">
    <property type="protein sequence ID" value="PVZ65489.1"/>
    <property type="molecule type" value="Genomic_DNA"/>
</dbReference>
<feature type="transmembrane region" description="Helical" evidence="5">
    <location>
        <begin position="686"/>
        <end position="706"/>
    </location>
</feature>
<feature type="domain" description="Solute-binding protein family 5" evidence="6">
    <location>
        <begin position="165"/>
        <end position="583"/>
    </location>
</feature>
<dbReference type="PROSITE" id="PS51257">
    <property type="entry name" value="PROKAR_LIPOPROTEIN"/>
    <property type="match status" value="1"/>
</dbReference>
<keyword evidence="5" id="KW-0812">Transmembrane</keyword>
<dbReference type="Gene3D" id="3.90.76.10">
    <property type="entry name" value="Dipeptide-binding Protein, Domain 1"/>
    <property type="match status" value="1"/>
</dbReference>
<dbReference type="GO" id="GO:0043190">
    <property type="term" value="C:ATP-binding cassette (ABC) transporter complex"/>
    <property type="evidence" value="ECO:0007669"/>
    <property type="project" value="InterPro"/>
</dbReference>
<keyword evidence="3" id="KW-0813">Transport</keyword>
<keyword evidence="8" id="KW-1185">Reference proteome</keyword>
<keyword evidence="4" id="KW-0732">Signal</keyword>
<sequence>MSFRTNLCALGAGLLVLTACGEGTWNNPNPTAESDQKVLYSSFALRPKHLDPARAYSSDESTFIDQIYEPPLQYHYLKRPYELEPLTLTEMPKVSYFDGDGNSLPADVMEPAYSVYQLNLKKGIMYQPHAAFAKNADGTPFYDIQSIEESAKFKSLDDFTQTATKELVAQDYIYQIKRLADPKRLAPLRGLLSEYIVGMSEFSQQVKDLRKDLQPNDWLDLDQLDMQGVNLIDDHTFTIKLKGKYPQFKYWLAFHFFAPVPVEADRFYHQPGLPEKNISLDWMPVGTGAYMMSKNNPNSQIILSRNPNYHDEFYPDEGEAGDEEKGLLADAGKRVPFVDQIVFRLEKEAIPIWTKFLQGYYDRSGISSDSFDQAVNVSIEGIGLSDEMIAKGITLNRAVEPSTYYTGFNMLDPVVGGYTEQARKLRQAIAIVWNEEEYITIFRNGRGETSQSPVPPGFFGYKSGEAGINPVVFDWVDGEAKRKSIETAKQLLAEAGYPNGRSDKTGKPLSLNFDTTAGGSTKARLNWMSKQFQKLGIQLNFRITDFNRFKDKMKTGNSQVFGYGWLADYPDPENFLFLLHSEQGQVASGGAGVNASNYKNEKYDRLFEQMRTMENTPERQQVIDEMLNILRHDTPWASAFHSHSYVLNNQWVKNAKPHGISKATLKYLNVDVDLRKQKQSQWNQPIVWPLVMVFLILAALIIPGYLSFKRRQTRKIGG</sequence>
<dbReference type="AlphaFoldDB" id="A0A2V1GWT2"/>
<dbReference type="InterPro" id="IPR039424">
    <property type="entry name" value="SBP_5"/>
</dbReference>
<dbReference type="GO" id="GO:0015833">
    <property type="term" value="P:peptide transport"/>
    <property type="evidence" value="ECO:0007669"/>
    <property type="project" value="TreeGrafter"/>
</dbReference>
<keyword evidence="5" id="KW-1133">Transmembrane helix</keyword>
<dbReference type="PANTHER" id="PTHR30290:SF10">
    <property type="entry name" value="PERIPLASMIC OLIGOPEPTIDE-BINDING PROTEIN-RELATED"/>
    <property type="match status" value="1"/>
</dbReference>
<gene>
    <name evidence="7" type="ORF">DC094_18600</name>
</gene>
<comment type="caution">
    <text evidence="7">The sequence shown here is derived from an EMBL/GenBank/DDBJ whole genome shotgun (WGS) entry which is preliminary data.</text>
</comment>
<proteinExistence type="inferred from homology"/>
<dbReference type="RefSeq" id="WP_116688624.1">
    <property type="nucleotide sequence ID" value="NZ_CAWNYD010000010.1"/>
</dbReference>
<dbReference type="Gene3D" id="3.10.105.10">
    <property type="entry name" value="Dipeptide-binding Protein, Domain 3"/>
    <property type="match status" value="1"/>
</dbReference>
<dbReference type="InterPro" id="IPR000914">
    <property type="entry name" value="SBP_5_dom"/>
</dbReference>
<evidence type="ECO:0000259" key="6">
    <source>
        <dbReference type="Pfam" id="PF00496"/>
    </source>
</evidence>
<comment type="similarity">
    <text evidence="2">Belongs to the bacterial solute-binding protein 5 family.</text>
</comment>
<protein>
    <submittedName>
        <fullName evidence="7">Peptide ABC transporter substrate-binding protein</fullName>
    </submittedName>
</protein>
<dbReference type="CDD" id="cd08505">
    <property type="entry name" value="PBP2_NikA_DppA_OppA_like_18"/>
    <property type="match status" value="1"/>
</dbReference>
<dbReference type="Pfam" id="PF00496">
    <property type="entry name" value="SBP_bac_5"/>
    <property type="match status" value="1"/>
</dbReference>
<evidence type="ECO:0000313" key="7">
    <source>
        <dbReference type="EMBL" id="PVZ65489.1"/>
    </source>
</evidence>
<comment type="subcellular location">
    <subcellularLocation>
        <location evidence="1">Cell envelope</location>
    </subcellularLocation>
</comment>
<dbReference type="OrthoDB" id="9801912at2"/>
<evidence type="ECO:0000256" key="3">
    <source>
        <dbReference type="ARBA" id="ARBA00022448"/>
    </source>
</evidence>
<dbReference type="PANTHER" id="PTHR30290">
    <property type="entry name" value="PERIPLASMIC BINDING COMPONENT OF ABC TRANSPORTER"/>
    <property type="match status" value="1"/>
</dbReference>
<evidence type="ECO:0000256" key="5">
    <source>
        <dbReference type="SAM" id="Phobius"/>
    </source>
</evidence>
<dbReference type="Proteomes" id="UP000244906">
    <property type="component" value="Unassembled WGS sequence"/>
</dbReference>
<accession>A0A2V1GWT2</accession>
<evidence type="ECO:0000256" key="4">
    <source>
        <dbReference type="ARBA" id="ARBA00022729"/>
    </source>
</evidence>
<name>A0A2V1GWT2_9GAMM</name>
<evidence type="ECO:0000313" key="8">
    <source>
        <dbReference type="Proteomes" id="UP000244906"/>
    </source>
</evidence>
<keyword evidence="5" id="KW-0472">Membrane</keyword>
<organism evidence="7 8">
    <name type="scientific">Pelagibaculum spongiae</name>
    <dbReference type="NCBI Taxonomy" id="2080658"/>
    <lineage>
        <taxon>Bacteria</taxon>
        <taxon>Pseudomonadati</taxon>
        <taxon>Pseudomonadota</taxon>
        <taxon>Gammaproteobacteria</taxon>
        <taxon>Oceanospirillales</taxon>
        <taxon>Pelagibaculum</taxon>
    </lineage>
</organism>
<dbReference type="GO" id="GO:0030288">
    <property type="term" value="C:outer membrane-bounded periplasmic space"/>
    <property type="evidence" value="ECO:0007669"/>
    <property type="project" value="UniProtKB-ARBA"/>
</dbReference>
<evidence type="ECO:0000256" key="1">
    <source>
        <dbReference type="ARBA" id="ARBA00004196"/>
    </source>
</evidence>
<dbReference type="Gene3D" id="3.40.190.10">
    <property type="entry name" value="Periplasmic binding protein-like II"/>
    <property type="match status" value="1"/>
</dbReference>
<dbReference type="GO" id="GO:1904680">
    <property type="term" value="F:peptide transmembrane transporter activity"/>
    <property type="evidence" value="ECO:0007669"/>
    <property type="project" value="TreeGrafter"/>
</dbReference>
<dbReference type="SUPFAM" id="SSF53850">
    <property type="entry name" value="Periplasmic binding protein-like II"/>
    <property type="match status" value="1"/>
</dbReference>
<evidence type="ECO:0000256" key="2">
    <source>
        <dbReference type="ARBA" id="ARBA00005695"/>
    </source>
</evidence>